<proteinExistence type="predicted"/>
<keyword evidence="3" id="KW-1185">Reference proteome</keyword>
<dbReference type="Pfam" id="PF07728">
    <property type="entry name" value="AAA_5"/>
    <property type="match status" value="1"/>
</dbReference>
<dbReference type="AlphaFoldDB" id="A0A059FS06"/>
<dbReference type="Gene3D" id="3.40.50.300">
    <property type="entry name" value="P-loop containing nucleotide triphosphate hydrolases"/>
    <property type="match status" value="1"/>
</dbReference>
<comment type="caution">
    <text evidence="2">The sequence shown here is derived from an EMBL/GenBank/DDBJ whole genome shotgun (WGS) entry which is preliminary data.</text>
</comment>
<dbReference type="CDD" id="cd00009">
    <property type="entry name" value="AAA"/>
    <property type="match status" value="1"/>
</dbReference>
<dbReference type="GO" id="GO:0005524">
    <property type="term" value="F:ATP binding"/>
    <property type="evidence" value="ECO:0007669"/>
    <property type="project" value="InterPro"/>
</dbReference>
<name>A0A059FS06_9PROT</name>
<evidence type="ECO:0000313" key="3">
    <source>
        <dbReference type="Proteomes" id="UP000025171"/>
    </source>
</evidence>
<dbReference type="InterPro" id="IPR011704">
    <property type="entry name" value="ATPase_dyneun-rel_AAA"/>
</dbReference>
<accession>A0A059FS06</accession>
<dbReference type="RefSeq" id="WP_035614823.1">
    <property type="nucleotide sequence ID" value="NZ_ARYK01000002.1"/>
</dbReference>
<dbReference type="SMART" id="SM00382">
    <property type="entry name" value="AAA"/>
    <property type="match status" value="1"/>
</dbReference>
<dbReference type="InterPro" id="IPR003593">
    <property type="entry name" value="AAA+_ATPase"/>
</dbReference>
<dbReference type="PATRIC" id="fig|1280950.3.peg.1124"/>
<evidence type="ECO:0000313" key="2">
    <source>
        <dbReference type="EMBL" id="KCZ93301.1"/>
    </source>
</evidence>
<organism evidence="2 3">
    <name type="scientific">Hyphomonas johnsonii MHS-2</name>
    <dbReference type="NCBI Taxonomy" id="1280950"/>
    <lineage>
        <taxon>Bacteria</taxon>
        <taxon>Pseudomonadati</taxon>
        <taxon>Pseudomonadota</taxon>
        <taxon>Alphaproteobacteria</taxon>
        <taxon>Hyphomonadales</taxon>
        <taxon>Hyphomonadaceae</taxon>
        <taxon>Hyphomonas</taxon>
    </lineage>
</organism>
<dbReference type="PANTHER" id="PTHR42759">
    <property type="entry name" value="MOXR FAMILY PROTEIN"/>
    <property type="match status" value="1"/>
</dbReference>
<reference evidence="2 3" key="1">
    <citation type="journal article" date="2014" name="Antonie Van Leeuwenhoek">
        <title>Hyphomonas beringensis sp. nov. and Hyphomonas chukchiensis sp. nov., isolated from surface seawater of the Bering Sea and Chukchi Sea.</title>
        <authorList>
            <person name="Li C."/>
            <person name="Lai Q."/>
            <person name="Li G."/>
            <person name="Dong C."/>
            <person name="Wang J."/>
            <person name="Liao Y."/>
            <person name="Shao Z."/>
        </authorList>
    </citation>
    <scope>NUCLEOTIDE SEQUENCE [LARGE SCALE GENOMIC DNA]</scope>
    <source>
        <strain evidence="2 3">MHS-2</strain>
    </source>
</reference>
<dbReference type="InterPro" id="IPR027417">
    <property type="entry name" value="P-loop_NTPase"/>
</dbReference>
<dbReference type="Proteomes" id="UP000025171">
    <property type="component" value="Unassembled WGS sequence"/>
</dbReference>
<dbReference type="OrthoDB" id="9783370at2"/>
<dbReference type="GO" id="GO:0016887">
    <property type="term" value="F:ATP hydrolysis activity"/>
    <property type="evidence" value="ECO:0007669"/>
    <property type="project" value="InterPro"/>
</dbReference>
<dbReference type="InterPro" id="IPR050764">
    <property type="entry name" value="CbbQ/NirQ/NorQ/GpvN"/>
</dbReference>
<sequence>MAKDIPTGYEPLSSIEAVTEGLASVGYISTREISTAVFLAHGLRKPILIEGPAGVGKTDLAQSLAGWLEAPILRLQCYEGLDEGKALYEWKYGKQLLYTQILKEKLNELIGAADNLSQSLGKLASFEDLFFSEQFLESRPLLTAMQQPSGSVLLIDEIDKSDEEFEAFLLEVLSDYQVTVPEIGTIRAQVPPLVILTSNNVRELGDALKRRCLHLHIGFPDAARERRIVQARVPDVSDVLLKQLVSFVQGVRDTDIKKRPSISETVDWARTLLLMHASALDEAFVRSTLNVLLKHESDIAAVSKEIPRLVREAAGPDRSGRTASGYPELG</sequence>
<dbReference type="STRING" id="1280950.HJO_05580"/>
<gene>
    <name evidence="2" type="ORF">HJO_05580</name>
</gene>
<dbReference type="PANTHER" id="PTHR42759:SF1">
    <property type="entry name" value="MAGNESIUM-CHELATASE SUBUNIT CHLD"/>
    <property type="match status" value="1"/>
</dbReference>
<feature type="domain" description="AAA+ ATPase" evidence="1">
    <location>
        <begin position="43"/>
        <end position="221"/>
    </location>
</feature>
<evidence type="ECO:0000259" key="1">
    <source>
        <dbReference type="SMART" id="SM00382"/>
    </source>
</evidence>
<dbReference type="EMBL" id="ARYK01000002">
    <property type="protein sequence ID" value="KCZ93301.1"/>
    <property type="molecule type" value="Genomic_DNA"/>
</dbReference>
<protein>
    <submittedName>
        <fullName evidence="2">AAA ATPase</fullName>
    </submittedName>
</protein>
<dbReference type="eggNOG" id="COG0714">
    <property type="taxonomic scope" value="Bacteria"/>
</dbReference>
<dbReference type="SUPFAM" id="SSF52540">
    <property type="entry name" value="P-loop containing nucleoside triphosphate hydrolases"/>
    <property type="match status" value="1"/>
</dbReference>